<protein>
    <recommendedName>
        <fullName evidence="1">Phasin domain-containing protein</fullName>
    </recommendedName>
</protein>
<dbReference type="EMBL" id="QFQI01000005">
    <property type="protein sequence ID" value="PZQ60426.1"/>
    <property type="molecule type" value="Genomic_DNA"/>
</dbReference>
<dbReference type="AlphaFoldDB" id="A0A2W5P3V7"/>
<name>A0A2W5P3V7_9SPHN</name>
<evidence type="ECO:0000259" key="1">
    <source>
        <dbReference type="Pfam" id="PF09361"/>
    </source>
</evidence>
<sequence>MIALREMRVLYANAARSTSPWMRVAATKHRLAGLWKDGRHHVVRGRGTMGDNRDDVTGATDRLRASGQHLLENGSAIGTKIIDQVEANAQEAFAALRAAAQAKDLSQVMQIQGDYLRAQGQRSMEQAREIGQLIMQFGRAAVQPGGADDKPA</sequence>
<evidence type="ECO:0000313" key="3">
    <source>
        <dbReference type="Proteomes" id="UP000249229"/>
    </source>
</evidence>
<dbReference type="InterPro" id="IPR018968">
    <property type="entry name" value="Phasin"/>
</dbReference>
<accession>A0A2W5P3V7</accession>
<organism evidence="2 3">
    <name type="scientific">Sphingomonas taxi</name>
    <dbReference type="NCBI Taxonomy" id="1549858"/>
    <lineage>
        <taxon>Bacteria</taxon>
        <taxon>Pseudomonadati</taxon>
        <taxon>Pseudomonadota</taxon>
        <taxon>Alphaproteobacteria</taxon>
        <taxon>Sphingomonadales</taxon>
        <taxon>Sphingomonadaceae</taxon>
        <taxon>Sphingomonas</taxon>
    </lineage>
</organism>
<evidence type="ECO:0000313" key="2">
    <source>
        <dbReference type="EMBL" id="PZQ60426.1"/>
    </source>
</evidence>
<reference evidence="2 3" key="1">
    <citation type="submission" date="2017-08" db="EMBL/GenBank/DDBJ databases">
        <title>Infants hospitalized years apart are colonized by the same room-sourced microbial strains.</title>
        <authorList>
            <person name="Brooks B."/>
            <person name="Olm M.R."/>
            <person name="Firek B.A."/>
            <person name="Baker R."/>
            <person name="Thomas B.C."/>
            <person name="Morowitz M.J."/>
            <person name="Banfield J.F."/>
        </authorList>
    </citation>
    <scope>NUCLEOTIDE SEQUENCE [LARGE SCALE GENOMIC DNA]</scope>
    <source>
        <strain evidence="2">S2_005_001_R1_22</strain>
    </source>
</reference>
<feature type="domain" description="Phasin" evidence="1">
    <location>
        <begin position="59"/>
        <end position="144"/>
    </location>
</feature>
<comment type="caution">
    <text evidence="2">The sequence shown here is derived from an EMBL/GenBank/DDBJ whole genome shotgun (WGS) entry which is preliminary data.</text>
</comment>
<dbReference type="Pfam" id="PF09361">
    <property type="entry name" value="Phasin_2"/>
    <property type="match status" value="1"/>
</dbReference>
<gene>
    <name evidence="2" type="ORF">DI544_08405</name>
</gene>
<dbReference type="Proteomes" id="UP000249229">
    <property type="component" value="Unassembled WGS sequence"/>
</dbReference>
<proteinExistence type="predicted"/>